<accession>A0AC34F3A6</accession>
<sequence length="784" mass="86270">MLTWSPCSSRSLSPCGTPNLQGSWGYDVIFLPKELERSIKLIKGALPLGISTSSEIDKGINGCVVKSICSKKAIGRDGRVQVGDYLVKINTESLRNVTNAQARAILKRTNLIGTQCNVKYITATDARLWKQRFHREAESSEIPPVNRLSPKVFPKFYKSPYLGRKITPNGADTPIPTTTDISSSTAIVTTSIGVGVGRAPHLFSDSSFEDDDLYLKSLNKEEEEIKPAIKNTMHEQSMPQRGIVFDETTINVAEKFAKERTASITDGILIGEFANDLVKAALAESFLELSFYHRTSDWHQNTEATTIQKITEESSQISENFVSSPSSSDESRPTTSTPNTAAAAIPKTVLQKNSSIENNFESPINESMPYYESQPGPSSETAVTLSEVKPLTAEATVSETKRNNFWGEARTVLLHREPNESFGISIVGGRVEISHKGGLPGTGNTVSGIFIKSVLPESPAGKSGKMFMGDRVISVNDIDLKDATHEYAVSVIKSATNPVKFVVQSLQSFSVHQQHQSQHQQSQQQPSTSGTASSSSSSTISIIKPQKIEIIQEKLFKKEEKEEEKHVRMAESPPEMVVEAEEKEDLQKEESSSGADSHKTVSADSSSGADSHKTVSAVTSTSSRESEKKRRMSRLRESMRKKLDPESAAALPKSEDDLEEEDRFCYTQDKIKRKYGNLPGEPILIRLENIPPKGLGLSLAGNRDREKNSVFVVDIKSTSPLPLQVNDELLEINGKVLFGLSHVTATIKIRECCEGDELTLLIMRQPQNRRKGDENVVSFFTANI</sequence>
<proteinExistence type="predicted"/>
<protein>
    <submittedName>
        <fullName evidence="2">PDZ domain-containing protein</fullName>
    </submittedName>
</protein>
<organism evidence="1 2">
    <name type="scientific">Panagrolaimus sp. ES5</name>
    <dbReference type="NCBI Taxonomy" id="591445"/>
    <lineage>
        <taxon>Eukaryota</taxon>
        <taxon>Metazoa</taxon>
        <taxon>Ecdysozoa</taxon>
        <taxon>Nematoda</taxon>
        <taxon>Chromadorea</taxon>
        <taxon>Rhabditida</taxon>
        <taxon>Tylenchina</taxon>
        <taxon>Panagrolaimomorpha</taxon>
        <taxon>Panagrolaimoidea</taxon>
        <taxon>Panagrolaimidae</taxon>
        <taxon>Panagrolaimus</taxon>
    </lineage>
</organism>
<dbReference type="Proteomes" id="UP000887579">
    <property type="component" value="Unplaced"/>
</dbReference>
<dbReference type="WBParaSite" id="ES5_v2.g11483.t1">
    <property type="protein sequence ID" value="ES5_v2.g11483.t1"/>
    <property type="gene ID" value="ES5_v2.g11483"/>
</dbReference>
<evidence type="ECO:0000313" key="1">
    <source>
        <dbReference type="Proteomes" id="UP000887579"/>
    </source>
</evidence>
<reference evidence="2" key="1">
    <citation type="submission" date="2022-11" db="UniProtKB">
        <authorList>
            <consortium name="WormBaseParasite"/>
        </authorList>
    </citation>
    <scope>IDENTIFICATION</scope>
</reference>
<evidence type="ECO:0000313" key="2">
    <source>
        <dbReference type="WBParaSite" id="ES5_v2.g11483.t1"/>
    </source>
</evidence>
<name>A0AC34F3A6_9BILA</name>